<keyword evidence="4" id="KW-1185">Reference proteome</keyword>
<organism evidence="3 4">
    <name type="scientific">Tahibacter harae</name>
    <dbReference type="NCBI Taxonomy" id="2963937"/>
    <lineage>
        <taxon>Bacteria</taxon>
        <taxon>Pseudomonadati</taxon>
        <taxon>Pseudomonadota</taxon>
        <taxon>Gammaproteobacteria</taxon>
        <taxon>Lysobacterales</taxon>
        <taxon>Rhodanobacteraceae</taxon>
        <taxon>Tahibacter</taxon>
    </lineage>
</organism>
<feature type="transmembrane region" description="Helical" evidence="1">
    <location>
        <begin position="174"/>
        <end position="196"/>
    </location>
</feature>
<feature type="transmembrane region" description="Helical" evidence="1">
    <location>
        <begin position="315"/>
        <end position="335"/>
    </location>
</feature>
<evidence type="ECO:0000259" key="2">
    <source>
        <dbReference type="Pfam" id="PF01757"/>
    </source>
</evidence>
<proteinExistence type="predicted"/>
<comment type="caution">
    <text evidence="3">The sequence shown here is derived from an EMBL/GenBank/DDBJ whole genome shotgun (WGS) entry which is preliminary data.</text>
</comment>
<evidence type="ECO:0000256" key="1">
    <source>
        <dbReference type="SAM" id="Phobius"/>
    </source>
</evidence>
<keyword evidence="1" id="KW-0812">Transmembrane</keyword>
<feature type="transmembrane region" description="Helical" evidence="1">
    <location>
        <begin position="85"/>
        <end position="105"/>
    </location>
</feature>
<feature type="transmembrane region" description="Helical" evidence="1">
    <location>
        <begin position="147"/>
        <end position="167"/>
    </location>
</feature>
<reference evidence="3" key="1">
    <citation type="submission" date="2022-07" db="EMBL/GenBank/DDBJ databases">
        <title>Tahibacter sp., a new gammaproteobacterium isolated from the silt sample collected at pig farm.</title>
        <authorList>
            <person name="Chen H."/>
        </authorList>
    </citation>
    <scope>NUCLEOTIDE SEQUENCE</scope>
    <source>
        <strain evidence="3">P2K</strain>
    </source>
</reference>
<keyword evidence="3" id="KW-0012">Acyltransferase</keyword>
<protein>
    <submittedName>
        <fullName evidence="3">Acyltransferase family protein</fullName>
    </submittedName>
</protein>
<dbReference type="RefSeq" id="WP_255915673.1">
    <property type="nucleotide sequence ID" value="NZ_JANFQO010000017.1"/>
</dbReference>
<feature type="transmembrane region" description="Helical" evidence="1">
    <location>
        <begin position="54"/>
        <end position="73"/>
    </location>
</feature>
<gene>
    <name evidence="3" type="ORF">NM961_17360</name>
</gene>
<evidence type="ECO:0000313" key="4">
    <source>
        <dbReference type="Proteomes" id="UP001165498"/>
    </source>
</evidence>
<sequence length="409" mass="47322">MQRRHDIDALRVIAFAFLILYHVGMLYVHDWGWHIKSSYQSEALQLPMLFMNRWRMDLIFLISGVAAAFLLKPGQTGRFLGLRSWRLLLPLTFGILVIVPVQPYVQGVTNGAVAPGFWSFLAEYYTARRWPENAFDGWQHGYTWNHLWYLAYLWMYTLGLAALLPLLRSRPGRRLAAAFTGLRGAALLFLPALPLLFYTLTLQHRFPDNGDFIHDWYRNAVYFTVFLYGYLIARDAGFWAEALRLRKTSLGAALLLFLVYAVARHDLPEEIPYWHEVLIMVLRNFYIWAMLLAILGWAHACLNRPFAWLPRANEAVYPWYMLHQSLIVLIAYWLVPLRLGGFWECLLVTGGTVLGCWLLHEGLIRRSNWLRPLFGLKPPGPPRELPALRMAAYGLLPFLALVTFIIVQS</sequence>
<dbReference type="GO" id="GO:0016746">
    <property type="term" value="F:acyltransferase activity"/>
    <property type="evidence" value="ECO:0007669"/>
    <property type="project" value="UniProtKB-KW"/>
</dbReference>
<accession>A0ABT1QW39</accession>
<feature type="transmembrane region" description="Helical" evidence="1">
    <location>
        <begin position="245"/>
        <end position="265"/>
    </location>
</feature>
<feature type="domain" description="Acyltransferase 3" evidence="2">
    <location>
        <begin position="5"/>
        <end position="360"/>
    </location>
</feature>
<feature type="transmembrane region" description="Helical" evidence="1">
    <location>
        <begin position="285"/>
        <end position="303"/>
    </location>
</feature>
<feature type="transmembrane region" description="Helical" evidence="1">
    <location>
        <begin position="12"/>
        <end position="34"/>
    </location>
</feature>
<evidence type="ECO:0000313" key="3">
    <source>
        <dbReference type="EMBL" id="MCQ4166488.1"/>
    </source>
</evidence>
<feature type="transmembrane region" description="Helical" evidence="1">
    <location>
        <begin position="216"/>
        <end position="233"/>
    </location>
</feature>
<dbReference type="InterPro" id="IPR050623">
    <property type="entry name" value="Glucan_succinyl_AcylTrfase"/>
</dbReference>
<keyword evidence="1" id="KW-0472">Membrane</keyword>
<dbReference type="PANTHER" id="PTHR36927:SF3">
    <property type="entry name" value="GLUCANS BIOSYNTHESIS PROTEIN C"/>
    <property type="match status" value="1"/>
</dbReference>
<dbReference type="InterPro" id="IPR002656">
    <property type="entry name" value="Acyl_transf_3_dom"/>
</dbReference>
<keyword evidence="3" id="KW-0808">Transferase</keyword>
<keyword evidence="1" id="KW-1133">Transmembrane helix</keyword>
<feature type="transmembrane region" description="Helical" evidence="1">
    <location>
        <begin position="387"/>
        <end position="407"/>
    </location>
</feature>
<dbReference type="Proteomes" id="UP001165498">
    <property type="component" value="Unassembled WGS sequence"/>
</dbReference>
<dbReference type="EMBL" id="JANFQO010000017">
    <property type="protein sequence ID" value="MCQ4166488.1"/>
    <property type="molecule type" value="Genomic_DNA"/>
</dbReference>
<feature type="transmembrane region" description="Helical" evidence="1">
    <location>
        <begin position="341"/>
        <end position="359"/>
    </location>
</feature>
<dbReference type="PANTHER" id="PTHR36927">
    <property type="entry name" value="BLR4337 PROTEIN"/>
    <property type="match status" value="1"/>
</dbReference>
<name>A0ABT1QW39_9GAMM</name>
<dbReference type="Pfam" id="PF01757">
    <property type="entry name" value="Acyl_transf_3"/>
    <property type="match status" value="1"/>
</dbReference>